<evidence type="ECO:0000313" key="3">
    <source>
        <dbReference type="EMBL" id="RGD74874.1"/>
    </source>
</evidence>
<proteinExistence type="predicted"/>
<dbReference type="EMBL" id="QUSL01000135">
    <property type="protein sequence ID" value="RGD73277.1"/>
    <property type="molecule type" value="Genomic_DNA"/>
</dbReference>
<evidence type="ECO:0000313" key="4">
    <source>
        <dbReference type="Proteomes" id="UP000261032"/>
    </source>
</evidence>
<organism evidence="3 4">
    <name type="scientific">Thomasclavelia ramosa</name>
    <dbReference type="NCBI Taxonomy" id="1547"/>
    <lineage>
        <taxon>Bacteria</taxon>
        <taxon>Bacillati</taxon>
        <taxon>Bacillota</taxon>
        <taxon>Erysipelotrichia</taxon>
        <taxon>Erysipelotrichales</taxon>
        <taxon>Coprobacillaceae</taxon>
        <taxon>Thomasclavelia</taxon>
    </lineage>
</organism>
<sequence>MLSKKGRLLYALHTVKTLFRDAGIENAKVEVELKDGTVETIDCMEEIELLITDYINGDNNFIPSEED</sequence>
<dbReference type="RefSeq" id="WP_117582791.1">
    <property type="nucleotide sequence ID" value="NZ_CAXMZF010000001.1"/>
</dbReference>
<evidence type="ECO:0000313" key="1">
    <source>
        <dbReference type="EMBL" id="MDB7085876.1"/>
    </source>
</evidence>
<reference evidence="3 4" key="1">
    <citation type="submission" date="2018-08" db="EMBL/GenBank/DDBJ databases">
        <title>A genome reference for cultivated species of the human gut microbiota.</title>
        <authorList>
            <person name="Zou Y."/>
            <person name="Xue W."/>
            <person name="Luo G."/>
        </authorList>
    </citation>
    <scope>NUCLEOTIDE SEQUENCE [LARGE SCALE GENOMIC DNA]</scope>
    <source>
        <strain evidence="3 4">OM06-4</strain>
    </source>
</reference>
<name>A0A3E3E004_9FIRM</name>
<dbReference type="Proteomes" id="UP001211987">
    <property type="component" value="Unassembled WGS sequence"/>
</dbReference>
<protein>
    <submittedName>
        <fullName evidence="3">Uncharacterized protein</fullName>
    </submittedName>
</protein>
<dbReference type="AlphaFoldDB" id="A0A3E3E004"/>
<reference evidence="1" key="2">
    <citation type="submission" date="2023-01" db="EMBL/GenBank/DDBJ databases">
        <title>Human gut microbiome strain richness.</title>
        <authorList>
            <person name="Chen-Liaw A."/>
        </authorList>
    </citation>
    <scope>NUCLEOTIDE SEQUENCE</scope>
    <source>
        <strain evidence="1">1001217st2_G6_1001217B_191108</strain>
    </source>
</reference>
<accession>A0A3E3E004</accession>
<dbReference type="Proteomes" id="UP000261032">
    <property type="component" value="Unassembled WGS sequence"/>
</dbReference>
<dbReference type="EMBL" id="JAQLKE010000059">
    <property type="protein sequence ID" value="MDB7085876.1"/>
    <property type="molecule type" value="Genomic_DNA"/>
</dbReference>
<evidence type="ECO:0000313" key="2">
    <source>
        <dbReference type="EMBL" id="RGD73277.1"/>
    </source>
</evidence>
<comment type="caution">
    <text evidence="3">The sequence shown here is derived from an EMBL/GenBank/DDBJ whole genome shotgun (WGS) entry which is preliminary data.</text>
</comment>
<gene>
    <name evidence="3" type="ORF">DXB93_19550</name>
    <name evidence="2" type="ORF">DXB93_19945</name>
    <name evidence="1" type="ORF">PM738_19040</name>
</gene>
<dbReference type="EMBL" id="QUSL01000100">
    <property type="protein sequence ID" value="RGD74874.1"/>
    <property type="molecule type" value="Genomic_DNA"/>
</dbReference>